<dbReference type="Gene3D" id="1.10.1520.10">
    <property type="entry name" value="Ribonuclease III domain"/>
    <property type="match status" value="1"/>
</dbReference>
<dbReference type="GO" id="GO:0032543">
    <property type="term" value="P:mitochondrial translation"/>
    <property type="evidence" value="ECO:0007669"/>
    <property type="project" value="InterPro"/>
</dbReference>
<dbReference type="GO" id="GO:0006396">
    <property type="term" value="P:RNA processing"/>
    <property type="evidence" value="ECO:0007669"/>
    <property type="project" value="InterPro"/>
</dbReference>
<dbReference type="GO" id="GO:0005762">
    <property type="term" value="C:mitochondrial large ribosomal subunit"/>
    <property type="evidence" value="ECO:0007669"/>
    <property type="project" value="InterPro"/>
</dbReference>
<dbReference type="GO" id="GO:0004525">
    <property type="term" value="F:ribonuclease III activity"/>
    <property type="evidence" value="ECO:0007669"/>
    <property type="project" value="InterPro"/>
</dbReference>
<evidence type="ECO:0000313" key="3">
    <source>
        <dbReference type="Proteomes" id="UP000019484"/>
    </source>
</evidence>
<accession>W9YV01</accession>
<reference evidence="2 3" key="1">
    <citation type="submission" date="2013-03" db="EMBL/GenBank/DDBJ databases">
        <title>The Genome Sequence of Capronia coronata CBS 617.96.</title>
        <authorList>
            <consortium name="The Broad Institute Genomics Platform"/>
            <person name="Cuomo C."/>
            <person name="de Hoog S."/>
            <person name="Gorbushina A."/>
            <person name="Walker B."/>
            <person name="Young S.K."/>
            <person name="Zeng Q."/>
            <person name="Gargeya S."/>
            <person name="Fitzgerald M."/>
            <person name="Haas B."/>
            <person name="Abouelleil A."/>
            <person name="Allen A.W."/>
            <person name="Alvarado L."/>
            <person name="Arachchi H.M."/>
            <person name="Berlin A.M."/>
            <person name="Chapman S.B."/>
            <person name="Gainer-Dewar J."/>
            <person name="Goldberg J."/>
            <person name="Griggs A."/>
            <person name="Gujja S."/>
            <person name="Hansen M."/>
            <person name="Howarth C."/>
            <person name="Imamovic A."/>
            <person name="Ireland A."/>
            <person name="Larimer J."/>
            <person name="McCowan C."/>
            <person name="Murphy C."/>
            <person name="Pearson M."/>
            <person name="Poon T.W."/>
            <person name="Priest M."/>
            <person name="Roberts A."/>
            <person name="Saif S."/>
            <person name="Shea T."/>
            <person name="Sisk P."/>
            <person name="Sykes S."/>
            <person name="Wortman J."/>
            <person name="Nusbaum C."/>
            <person name="Birren B."/>
        </authorList>
    </citation>
    <scope>NUCLEOTIDE SEQUENCE [LARGE SCALE GENOMIC DNA]</scope>
    <source>
        <strain evidence="2 3">CBS 617.96</strain>
    </source>
</reference>
<feature type="domain" description="RNase III" evidence="1">
    <location>
        <begin position="113"/>
        <end position="262"/>
    </location>
</feature>
<dbReference type="FunFam" id="1.10.1520.10:FF:000018">
    <property type="entry name" value="RNase III domain protein"/>
    <property type="match status" value="1"/>
</dbReference>
<dbReference type="HOGENOM" id="CLU_057354_0_0_1"/>
<dbReference type="RefSeq" id="XP_007720994.1">
    <property type="nucleotide sequence ID" value="XM_007722804.1"/>
</dbReference>
<protein>
    <recommendedName>
        <fullName evidence="1">RNase III domain-containing protein</fullName>
    </recommendedName>
</protein>
<keyword evidence="3" id="KW-1185">Reference proteome</keyword>
<evidence type="ECO:0000259" key="1">
    <source>
        <dbReference type="Pfam" id="PF14622"/>
    </source>
</evidence>
<comment type="caution">
    <text evidence="2">The sequence shown here is derived from an EMBL/GenBank/DDBJ whole genome shotgun (WGS) entry which is preliminary data.</text>
</comment>
<dbReference type="InterPro" id="IPR036389">
    <property type="entry name" value="RNase_III_sf"/>
</dbReference>
<sequence length="284" mass="31515">MAPKTASSSRLVLDLLRPAKRSTCECLHSEPLNRRIPRQYRNVSTAAPQLSEMEVDTDLPPRWSHTPSAMKAPVRASPPRQGAKPLQINTDQRKLDEVYVKFLGRGGDKMLSEETKWLAVTSKSFDHGRRGFNDRLAFFGKRILELQCSLGLLSVSDAAIFLKDKDKDPHGREPFRHPAIESVECLIGGAHEWFTHHKQLASIATQYGLPEVIRWHPKDPERLQASGADLVYAQAVLAIIGALALEQGGAVANRIAKEKVLVPLGLKRDWKPKGDLAGPSSSQR</sequence>
<dbReference type="GeneID" id="19156793"/>
<dbReference type="OrthoDB" id="2281895at2759"/>
<dbReference type="Pfam" id="PF14622">
    <property type="entry name" value="Ribonucleas_3_3"/>
    <property type="match status" value="1"/>
</dbReference>
<dbReference type="AlphaFoldDB" id="W9YV01"/>
<dbReference type="eggNOG" id="ENOG502RXWY">
    <property type="taxonomic scope" value="Eukaryota"/>
</dbReference>
<evidence type="ECO:0000313" key="2">
    <source>
        <dbReference type="EMBL" id="EXJ93500.1"/>
    </source>
</evidence>
<dbReference type="SUPFAM" id="SSF69065">
    <property type="entry name" value="RNase III domain-like"/>
    <property type="match status" value="1"/>
</dbReference>
<dbReference type="PANTHER" id="PTHR28160:SF1">
    <property type="entry name" value="LARGE RIBOSOMAL SUBUNIT PROTEIN ML57"/>
    <property type="match status" value="1"/>
</dbReference>
<name>W9YV01_9EURO</name>
<dbReference type="Proteomes" id="UP000019484">
    <property type="component" value="Unassembled WGS sequence"/>
</dbReference>
<dbReference type="EMBL" id="AMWN01000002">
    <property type="protein sequence ID" value="EXJ93500.1"/>
    <property type="molecule type" value="Genomic_DNA"/>
</dbReference>
<gene>
    <name evidence="2" type="ORF">A1O1_01892</name>
</gene>
<dbReference type="InterPro" id="IPR040030">
    <property type="entry name" value="Ribosomal_mL57"/>
</dbReference>
<organism evidence="2 3">
    <name type="scientific">Capronia coronata CBS 617.96</name>
    <dbReference type="NCBI Taxonomy" id="1182541"/>
    <lineage>
        <taxon>Eukaryota</taxon>
        <taxon>Fungi</taxon>
        <taxon>Dikarya</taxon>
        <taxon>Ascomycota</taxon>
        <taxon>Pezizomycotina</taxon>
        <taxon>Eurotiomycetes</taxon>
        <taxon>Chaetothyriomycetidae</taxon>
        <taxon>Chaetothyriales</taxon>
        <taxon>Herpotrichiellaceae</taxon>
        <taxon>Capronia</taxon>
    </lineage>
</organism>
<dbReference type="GO" id="GO:0003735">
    <property type="term" value="F:structural constituent of ribosome"/>
    <property type="evidence" value="ECO:0007669"/>
    <property type="project" value="InterPro"/>
</dbReference>
<dbReference type="InterPro" id="IPR000999">
    <property type="entry name" value="RNase_III_dom"/>
</dbReference>
<dbReference type="CDD" id="cd00593">
    <property type="entry name" value="RIBOc"/>
    <property type="match status" value="1"/>
</dbReference>
<proteinExistence type="predicted"/>
<dbReference type="PANTHER" id="PTHR28160">
    <property type="entry name" value="54S RIBOSOMAL PROTEIN L15, MITOCHONDRIAL"/>
    <property type="match status" value="1"/>
</dbReference>
<dbReference type="STRING" id="1182541.W9YV01"/>